<dbReference type="InterPro" id="IPR001353">
    <property type="entry name" value="Proteasome_sua/b"/>
</dbReference>
<reference evidence="1 2" key="1">
    <citation type="submission" date="2015-09" db="EMBL/GenBank/DDBJ databases">
        <authorList>
            <consortium name="Pathogen Informatics"/>
        </authorList>
    </citation>
    <scope>NUCLEOTIDE SEQUENCE [LARGE SCALE GENOMIC DNA]</scope>
    <source>
        <strain evidence="1 2">2789STDY5834866</strain>
    </source>
</reference>
<dbReference type="Gene3D" id="3.60.20.10">
    <property type="entry name" value="Glutamine Phosphoribosylpyrophosphate, subunit 1, domain 1"/>
    <property type="match status" value="1"/>
</dbReference>
<dbReference type="GO" id="GO:0005839">
    <property type="term" value="C:proteasome core complex"/>
    <property type="evidence" value="ECO:0007669"/>
    <property type="project" value="InterPro"/>
</dbReference>
<proteinExistence type="predicted"/>
<dbReference type="Proteomes" id="UP000095362">
    <property type="component" value="Unassembled WGS sequence"/>
</dbReference>
<dbReference type="SUPFAM" id="SSF56235">
    <property type="entry name" value="N-terminal nucleophile aminohydrolases (Ntn hydrolases)"/>
    <property type="match status" value="1"/>
</dbReference>
<sequence>MSVIFGIKENNRIIIAGDKRGSSIDGKTLSDDLDKVLMINDHLAFSSAGNAAIEKAISIDLNKATNKDCLTTDDLLDIIKAFYKRVADTNCDAILALPFYFLIAGKGRDGNASLISGGNIKGRLDAKDVPMALFPPADAKMQECCDCFAKNYKLHNSEFVEKTIKEIANISNLVSHTGNKWIYNIATEKGMLFSF</sequence>
<dbReference type="InterPro" id="IPR029055">
    <property type="entry name" value="Ntn_hydrolases_N"/>
</dbReference>
<evidence type="ECO:0000313" key="1">
    <source>
        <dbReference type="EMBL" id="CUN48740.1"/>
    </source>
</evidence>
<evidence type="ECO:0000313" key="2">
    <source>
        <dbReference type="Proteomes" id="UP000095362"/>
    </source>
</evidence>
<accession>A0A173XBS8</accession>
<dbReference type="GO" id="GO:0051603">
    <property type="term" value="P:proteolysis involved in protein catabolic process"/>
    <property type="evidence" value="ECO:0007669"/>
    <property type="project" value="InterPro"/>
</dbReference>
<dbReference type="RefSeq" id="WP_055260445.1">
    <property type="nucleotide sequence ID" value="NZ_CYZK01000001.1"/>
</dbReference>
<dbReference type="Pfam" id="PF00227">
    <property type="entry name" value="Proteasome"/>
    <property type="match status" value="1"/>
</dbReference>
<dbReference type="CDD" id="cd01901">
    <property type="entry name" value="Ntn_hydrolase"/>
    <property type="match status" value="1"/>
</dbReference>
<protein>
    <recommendedName>
        <fullName evidence="3">Proteasome subunit beta</fullName>
    </recommendedName>
</protein>
<name>A0A173XBS8_9FIRM</name>
<evidence type="ECO:0008006" key="3">
    <source>
        <dbReference type="Google" id="ProtNLM"/>
    </source>
</evidence>
<dbReference type="AlphaFoldDB" id="A0A173XBS8"/>
<organism evidence="1 2">
    <name type="scientific">Coprococcus comes</name>
    <dbReference type="NCBI Taxonomy" id="410072"/>
    <lineage>
        <taxon>Bacteria</taxon>
        <taxon>Bacillati</taxon>
        <taxon>Bacillota</taxon>
        <taxon>Clostridia</taxon>
        <taxon>Lachnospirales</taxon>
        <taxon>Lachnospiraceae</taxon>
        <taxon>Coprococcus</taxon>
    </lineage>
</organism>
<gene>
    <name evidence="1" type="ORF">ERS852481_00284</name>
</gene>
<dbReference type="EMBL" id="CYZK01000001">
    <property type="protein sequence ID" value="CUN48740.1"/>
    <property type="molecule type" value="Genomic_DNA"/>
</dbReference>